<sequence>MSYHDLVTLFTTNAGSSNCFHFCRCTYIQPTASNIRCCFSFAIKLNNLICMPTQDIGIDPTFYHRLKAISTVQ</sequence>
<evidence type="ECO:0000313" key="1">
    <source>
        <dbReference type="EMBL" id="JAE27351.1"/>
    </source>
</evidence>
<reference evidence="1" key="1">
    <citation type="submission" date="2014-09" db="EMBL/GenBank/DDBJ databases">
        <authorList>
            <person name="Magalhaes I.L.F."/>
            <person name="Oliveira U."/>
            <person name="Santos F.R."/>
            <person name="Vidigal T.H.D.A."/>
            <person name="Brescovit A.D."/>
            <person name="Santos A.J."/>
        </authorList>
    </citation>
    <scope>NUCLEOTIDE SEQUENCE</scope>
    <source>
        <tissue evidence="1">Shoot tissue taken approximately 20 cm above the soil surface</tissue>
    </source>
</reference>
<dbReference type="EMBL" id="GBRH01170545">
    <property type="protein sequence ID" value="JAE27351.1"/>
    <property type="molecule type" value="Transcribed_RNA"/>
</dbReference>
<dbReference type="AlphaFoldDB" id="A0A0A9GXN2"/>
<protein>
    <submittedName>
        <fullName evidence="1">Uncharacterized protein</fullName>
    </submittedName>
</protein>
<reference evidence="1" key="2">
    <citation type="journal article" date="2015" name="Data Brief">
        <title>Shoot transcriptome of the giant reed, Arundo donax.</title>
        <authorList>
            <person name="Barrero R.A."/>
            <person name="Guerrero F.D."/>
            <person name="Moolhuijzen P."/>
            <person name="Goolsby J.A."/>
            <person name="Tidwell J."/>
            <person name="Bellgard S.E."/>
            <person name="Bellgard M.I."/>
        </authorList>
    </citation>
    <scope>NUCLEOTIDE SEQUENCE</scope>
    <source>
        <tissue evidence="1">Shoot tissue taken approximately 20 cm above the soil surface</tissue>
    </source>
</reference>
<proteinExistence type="predicted"/>
<name>A0A0A9GXN2_ARUDO</name>
<accession>A0A0A9GXN2</accession>
<organism evidence="1">
    <name type="scientific">Arundo donax</name>
    <name type="common">Giant reed</name>
    <name type="synonym">Donax arundinaceus</name>
    <dbReference type="NCBI Taxonomy" id="35708"/>
    <lineage>
        <taxon>Eukaryota</taxon>
        <taxon>Viridiplantae</taxon>
        <taxon>Streptophyta</taxon>
        <taxon>Embryophyta</taxon>
        <taxon>Tracheophyta</taxon>
        <taxon>Spermatophyta</taxon>
        <taxon>Magnoliopsida</taxon>
        <taxon>Liliopsida</taxon>
        <taxon>Poales</taxon>
        <taxon>Poaceae</taxon>
        <taxon>PACMAD clade</taxon>
        <taxon>Arundinoideae</taxon>
        <taxon>Arundineae</taxon>
        <taxon>Arundo</taxon>
    </lineage>
</organism>